<protein>
    <recommendedName>
        <fullName evidence="6">Small-subunit processome Utp12 domain-containing protein</fullName>
    </recommendedName>
</protein>
<feature type="repeat" description="WD" evidence="4">
    <location>
        <begin position="515"/>
        <end position="549"/>
    </location>
</feature>
<dbReference type="EMBL" id="CAXKWB010006526">
    <property type="protein sequence ID" value="CAL4083170.1"/>
    <property type="molecule type" value="Genomic_DNA"/>
</dbReference>
<feature type="region of interest" description="Disordered" evidence="5">
    <location>
        <begin position="707"/>
        <end position="782"/>
    </location>
</feature>
<dbReference type="GO" id="GO:0030490">
    <property type="term" value="P:maturation of SSU-rRNA"/>
    <property type="evidence" value="ECO:0007669"/>
    <property type="project" value="TreeGrafter"/>
</dbReference>
<evidence type="ECO:0000256" key="2">
    <source>
        <dbReference type="ARBA" id="ARBA00022737"/>
    </source>
</evidence>
<evidence type="ECO:0000313" key="8">
    <source>
        <dbReference type="Proteomes" id="UP001497623"/>
    </source>
</evidence>
<feature type="repeat" description="WD" evidence="4">
    <location>
        <begin position="657"/>
        <end position="698"/>
    </location>
</feature>
<keyword evidence="1 4" id="KW-0853">WD repeat</keyword>
<feature type="repeat" description="WD" evidence="4">
    <location>
        <begin position="150"/>
        <end position="191"/>
    </location>
</feature>
<dbReference type="Proteomes" id="UP001497623">
    <property type="component" value="Unassembled WGS sequence"/>
</dbReference>
<dbReference type="CDD" id="cd00200">
    <property type="entry name" value="WD40"/>
    <property type="match status" value="1"/>
</dbReference>
<evidence type="ECO:0000313" key="7">
    <source>
        <dbReference type="EMBL" id="CAL4083170.1"/>
    </source>
</evidence>
<keyword evidence="8" id="KW-1185">Reference proteome</keyword>
<dbReference type="Pfam" id="PF25172">
    <property type="entry name" value="Beta-prop_WDR3_2nd"/>
    <property type="match status" value="1"/>
</dbReference>
<reference evidence="7 8" key="1">
    <citation type="submission" date="2024-05" db="EMBL/GenBank/DDBJ databases">
        <authorList>
            <person name="Wallberg A."/>
        </authorList>
    </citation>
    <scope>NUCLEOTIDE SEQUENCE [LARGE SCALE GENOMIC DNA]</scope>
</reference>
<feature type="repeat" description="WD" evidence="4">
    <location>
        <begin position="108"/>
        <end position="149"/>
    </location>
</feature>
<dbReference type="InterPro" id="IPR007148">
    <property type="entry name" value="SSU_processome_Utp12"/>
</dbReference>
<evidence type="ECO:0000256" key="3">
    <source>
        <dbReference type="ARBA" id="ARBA00038229"/>
    </source>
</evidence>
<dbReference type="InterPro" id="IPR051570">
    <property type="entry name" value="TBC1_cilium_biogenesis"/>
</dbReference>
<dbReference type="InterPro" id="IPR019775">
    <property type="entry name" value="WD40_repeat_CS"/>
</dbReference>
<name>A0AAV2QH65_MEGNR</name>
<dbReference type="Gene3D" id="2.130.10.10">
    <property type="entry name" value="YVTN repeat-like/Quinoprotein amine dehydrogenase"/>
    <property type="match status" value="3"/>
</dbReference>
<gene>
    <name evidence="7" type="ORF">MNOR_LOCUS12098</name>
</gene>
<keyword evidence="2" id="KW-0677">Repeat</keyword>
<feature type="repeat" description="WD" evidence="4">
    <location>
        <begin position="614"/>
        <end position="645"/>
    </location>
</feature>
<dbReference type="GO" id="GO:0032040">
    <property type="term" value="C:small-subunit processome"/>
    <property type="evidence" value="ECO:0007669"/>
    <property type="project" value="TreeGrafter"/>
</dbReference>
<dbReference type="PROSITE" id="PS50294">
    <property type="entry name" value="WD_REPEATS_REGION"/>
    <property type="match status" value="3"/>
</dbReference>
<dbReference type="PROSITE" id="PS50082">
    <property type="entry name" value="WD_REPEATS_2"/>
    <property type="match status" value="5"/>
</dbReference>
<dbReference type="Pfam" id="PF25173">
    <property type="entry name" value="Beta-prop_WDR3_1st"/>
    <property type="match status" value="1"/>
</dbReference>
<dbReference type="AlphaFoldDB" id="A0AAV2QH65"/>
<sequence length="968" mass="108453">MVLTTQYLRYVPGSVFGLVGSGQCVKFVTRFSQVAKYVAVPACENVLIWDSKRSSKVLTLNAEVKGQVTVIEPRPPAEGSMDNTHIAVGYTDGTVVIFDLQLGQPLKFTGHRGAVSSITWDRQGMRVASGSDDGEIVIWDVVSERGMVRLRGHKGRITRLRFLKQRNVVASSCKDSYIKFWDLDTNHCFRTLTGHRAESWPWSQLRHDLRIYKSLTEIERFSGASNYKDATFSVFNKIKKEELESEEPFSKFIRIDTEGSHKTPVVEDEKIEDDASILEIKRLGSILRSRSDRVCGIETDGRVVVCHGKSPVVDLFVLLSEEEIETKVARRKKKARKRAREAGIEEEEVEEEIQLSDEIRNIPSIRAQAKLAGIDAHSDRAGNIKLLTLLVNNSMAIYGTTIDAKEEKSQDFEKKKGLHNQLNKIDLPGHRNEVRAVAFNSLGDQVISASGDSVKVWHRSDSQCVSTMACDYALSLLIVPGDRHALIGTRSGLLQLFDISSGAILEDIMAHEPDETSTDTGVWSVALTHDGRGFVSGGSDKMVKFWKFELVSIIFSSSNFGLKLFFMLQHNIFKLSNEVTCICCSSNGKFVAVATLDNKETLYFSDTLKLCHELYGKSMPSTCMDFSQDGDIIATGSKDSSIRIFGTDFGDQRRLLKNAHQGGVTALNFISKTHMFFSCGHDGTVKQWDADNFQRIVTLNGHSGIVSCQDSNTKGGSKLKPEQYRPGQFWQLQEEPMMRIKPRKEKREEERREEDETEGGAGTQAPVVEGEQASAQAVRPTNTTYHTERAADMILEALSIYREQVEAGATATPHQLMQYVYNTNDPLKFVLEVLRKVKSSEIEEAILVLPLDRILELLVVLKGVLERGWDTELASRVLIAALRVNLSQLLAAPRAAPVIHALAHLMPKCTQEIQDMVGFNLAGLRHLKDRVELRTETQLFAEATQRTKENRKKRKKKERAIKRALLTI</sequence>
<dbReference type="PROSITE" id="PS00678">
    <property type="entry name" value="WD_REPEATS_1"/>
    <property type="match status" value="2"/>
</dbReference>
<dbReference type="Pfam" id="PF04003">
    <property type="entry name" value="Utp12"/>
    <property type="match status" value="1"/>
</dbReference>
<feature type="non-terminal residue" evidence="7">
    <location>
        <position position="968"/>
    </location>
</feature>
<dbReference type="SMART" id="SM00320">
    <property type="entry name" value="WD40"/>
    <property type="match status" value="9"/>
</dbReference>
<feature type="domain" description="Small-subunit processome Utp12" evidence="6">
    <location>
        <begin position="829"/>
        <end position="928"/>
    </location>
</feature>
<comment type="caution">
    <text evidence="7">The sequence shown here is derived from an EMBL/GenBank/DDBJ whole genome shotgun (WGS) entry which is preliminary data.</text>
</comment>
<proteinExistence type="inferred from homology"/>
<evidence type="ECO:0000256" key="1">
    <source>
        <dbReference type="ARBA" id="ARBA00022574"/>
    </source>
</evidence>
<dbReference type="GO" id="GO:0030515">
    <property type="term" value="F:snoRNA binding"/>
    <property type="evidence" value="ECO:0007669"/>
    <property type="project" value="TreeGrafter"/>
</dbReference>
<evidence type="ECO:0000259" key="6">
    <source>
        <dbReference type="Pfam" id="PF04003"/>
    </source>
</evidence>
<evidence type="ECO:0000256" key="5">
    <source>
        <dbReference type="SAM" id="MobiDB-lite"/>
    </source>
</evidence>
<comment type="similarity">
    <text evidence="3">Belongs to the WD repeat WDR3/UTP12 family.</text>
</comment>
<dbReference type="GO" id="GO:0034388">
    <property type="term" value="C:Pwp2p-containing subcomplex of 90S preribosome"/>
    <property type="evidence" value="ECO:0007669"/>
    <property type="project" value="TreeGrafter"/>
</dbReference>
<evidence type="ECO:0000256" key="4">
    <source>
        <dbReference type="PROSITE-ProRule" id="PRU00221"/>
    </source>
</evidence>
<accession>A0AAV2QH65</accession>
<dbReference type="InterPro" id="IPR036322">
    <property type="entry name" value="WD40_repeat_dom_sf"/>
</dbReference>
<dbReference type="InterPro" id="IPR015943">
    <property type="entry name" value="WD40/YVTN_repeat-like_dom_sf"/>
</dbReference>
<dbReference type="PANTHER" id="PTHR19853">
    <property type="entry name" value="WD REPEAT CONTAINING PROTEIN 3 WDR3"/>
    <property type="match status" value="1"/>
</dbReference>
<dbReference type="SUPFAM" id="SSF50978">
    <property type="entry name" value="WD40 repeat-like"/>
    <property type="match status" value="1"/>
</dbReference>
<dbReference type="InterPro" id="IPR001680">
    <property type="entry name" value="WD40_rpt"/>
</dbReference>
<organism evidence="7 8">
    <name type="scientific">Meganyctiphanes norvegica</name>
    <name type="common">Northern krill</name>
    <name type="synonym">Thysanopoda norvegica</name>
    <dbReference type="NCBI Taxonomy" id="48144"/>
    <lineage>
        <taxon>Eukaryota</taxon>
        <taxon>Metazoa</taxon>
        <taxon>Ecdysozoa</taxon>
        <taxon>Arthropoda</taxon>
        <taxon>Crustacea</taxon>
        <taxon>Multicrustacea</taxon>
        <taxon>Malacostraca</taxon>
        <taxon>Eumalacostraca</taxon>
        <taxon>Eucarida</taxon>
        <taxon>Euphausiacea</taxon>
        <taxon>Euphausiidae</taxon>
        <taxon>Meganyctiphanes</taxon>
    </lineage>
</organism>
<feature type="compositionally biased region" description="Polar residues" evidence="5">
    <location>
        <begin position="773"/>
        <end position="782"/>
    </location>
</feature>
<dbReference type="PANTHER" id="PTHR19853:SF0">
    <property type="entry name" value="WD REPEAT-CONTAINING PROTEIN 3"/>
    <property type="match status" value="1"/>
</dbReference>